<gene>
    <name evidence="1" type="ORF">OTI717_LOCUS34624</name>
</gene>
<dbReference type="AlphaFoldDB" id="A0A819VTG4"/>
<protein>
    <submittedName>
        <fullName evidence="1">Uncharacterized protein</fullName>
    </submittedName>
</protein>
<comment type="caution">
    <text evidence="1">The sequence shown here is derived from an EMBL/GenBank/DDBJ whole genome shotgun (WGS) entry which is preliminary data.</text>
</comment>
<evidence type="ECO:0000313" key="1">
    <source>
        <dbReference type="EMBL" id="CAF4114052.1"/>
    </source>
</evidence>
<sequence>LFTGVLEIFVTLTTLFNLVNCITRLTLFNY</sequence>
<dbReference type="EMBL" id="CAJOAX010012542">
    <property type="protein sequence ID" value="CAF4114052.1"/>
    <property type="molecule type" value="Genomic_DNA"/>
</dbReference>
<accession>A0A819VTG4</accession>
<evidence type="ECO:0000313" key="2">
    <source>
        <dbReference type="Proteomes" id="UP000663823"/>
    </source>
</evidence>
<dbReference type="Proteomes" id="UP000663823">
    <property type="component" value="Unassembled WGS sequence"/>
</dbReference>
<organism evidence="1 2">
    <name type="scientific">Rotaria sordida</name>
    <dbReference type="NCBI Taxonomy" id="392033"/>
    <lineage>
        <taxon>Eukaryota</taxon>
        <taxon>Metazoa</taxon>
        <taxon>Spiralia</taxon>
        <taxon>Gnathifera</taxon>
        <taxon>Rotifera</taxon>
        <taxon>Eurotatoria</taxon>
        <taxon>Bdelloidea</taxon>
        <taxon>Philodinida</taxon>
        <taxon>Philodinidae</taxon>
        <taxon>Rotaria</taxon>
    </lineage>
</organism>
<proteinExistence type="predicted"/>
<name>A0A819VTG4_9BILA</name>
<feature type="non-terminal residue" evidence="1">
    <location>
        <position position="1"/>
    </location>
</feature>
<reference evidence="1" key="1">
    <citation type="submission" date="2021-02" db="EMBL/GenBank/DDBJ databases">
        <authorList>
            <person name="Nowell W R."/>
        </authorList>
    </citation>
    <scope>NUCLEOTIDE SEQUENCE</scope>
</reference>